<evidence type="ECO:0000256" key="1">
    <source>
        <dbReference type="SAM" id="SignalP"/>
    </source>
</evidence>
<dbReference type="AlphaFoldDB" id="A0A0C1QKD0"/>
<evidence type="ECO:0000313" key="2">
    <source>
        <dbReference type="EMBL" id="KID55517.1"/>
    </source>
</evidence>
<feature type="chain" id="PRO_5002151263" description="TonB-dependent receptor" evidence="1">
    <location>
        <begin position="23"/>
        <end position="664"/>
    </location>
</feature>
<feature type="signal peptide" evidence="1">
    <location>
        <begin position="1"/>
        <end position="22"/>
    </location>
</feature>
<dbReference type="RefSeq" id="WP_039611171.1">
    <property type="nucleotide sequence ID" value="NZ_JWIC01000008.1"/>
</dbReference>
<gene>
    <name evidence="2" type="ORF">JF50_20125</name>
</gene>
<protein>
    <recommendedName>
        <fullName evidence="4">TonB-dependent receptor</fullName>
    </recommendedName>
</protein>
<sequence length="664" mass="75611">MKVSAYSVITLLGLCANTFSSATVAITDAHTTHKQQVAATHYENETLEALYGQNALDKINQLPGFTLTQSNNQRGLSAASGNVLINGANAASKSESLTDILRQLPSDQIAAIHFYSAGHPFSTASQFNQLVNIITHSPKLGAHWQARSKLTSAYDDYRPSELATQISLPGERWQHQLNMHYQDDRSQSTSLFQAVNALGRMVEQGHEALFEKRNGRLLSITSQPNLVDSRLTFSAKAILDDFQLTQSRENGSPLSWQLNESESRAEYEMSMNWQKTSNNDSLFQLVVLHNRKHTDVRSEHFEHSLLAVPYQQHKTQQEQVIQFNTSLPNRTYSPEFGIEISRNQLAARTDSDGDFERAQVSEIRYQPYAAITTQLTAQWQLYTRLNTEHTVLKSRARKSNQTQLGFIKPLIRLSYDPQSNWDMTITAQHQVDQLDFDDFAQSQDTEFNRTQSGNLSLKPSQYSELGTEFNLRLFETLFLNINVYHQWQKDVHEFIQRPNGDAMIGNAGNAQKIGGTLSATWDTATWLSDSQLTLNYDFASARYQDPLTGQRPIDGLIPHDATIEFRQDSQYYSWGIDVYLPFTETNYFVDELYVEEDNVEFSAFMEYQFTHTLRVRTSIATINTAKYSYIQHFYDTDRSGAYTGTLRFDERIDPVVTLSFLGQL</sequence>
<dbReference type="SUPFAM" id="SSF56935">
    <property type="entry name" value="Porins"/>
    <property type="match status" value="1"/>
</dbReference>
<name>A0A0C1QKD0_9GAMM</name>
<dbReference type="OrthoDB" id="6299257at2"/>
<evidence type="ECO:0008006" key="4">
    <source>
        <dbReference type="Google" id="ProtNLM"/>
    </source>
</evidence>
<proteinExistence type="predicted"/>
<organism evidence="2 3">
    <name type="scientific">Pseudoalteromonas luteoviolacea</name>
    <dbReference type="NCBI Taxonomy" id="43657"/>
    <lineage>
        <taxon>Bacteria</taxon>
        <taxon>Pseudomonadati</taxon>
        <taxon>Pseudomonadota</taxon>
        <taxon>Gammaproteobacteria</taxon>
        <taxon>Alteromonadales</taxon>
        <taxon>Pseudoalteromonadaceae</taxon>
        <taxon>Pseudoalteromonas</taxon>
    </lineage>
</organism>
<dbReference type="Proteomes" id="UP000031327">
    <property type="component" value="Unassembled WGS sequence"/>
</dbReference>
<evidence type="ECO:0000313" key="3">
    <source>
        <dbReference type="Proteomes" id="UP000031327"/>
    </source>
</evidence>
<dbReference type="EMBL" id="JWIC01000008">
    <property type="protein sequence ID" value="KID55517.1"/>
    <property type="molecule type" value="Genomic_DNA"/>
</dbReference>
<reference evidence="2 3" key="1">
    <citation type="submission" date="2014-12" db="EMBL/GenBank/DDBJ databases">
        <title>Draft Genome Sequence of Pseudoalteromonas luteoviolacea HI1.</title>
        <authorList>
            <person name="Asahina A.Y."/>
            <person name="Hadfield M.G."/>
        </authorList>
    </citation>
    <scope>NUCLEOTIDE SEQUENCE [LARGE SCALE GENOMIC DNA]</scope>
    <source>
        <strain evidence="2 3">HI1</strain>
    </source>
</reference>
<keyword evidence="1" id="KW-0732">Signal</keyword>
<comment type="caution">
    <text evidence="2">The sequence shown here is derived from an EMBL/GenBank/DDBJ whole genome shotgun (WGS) entry which is preliminary data.</text>
</comment>
<accession>A0A0C1QKD0</accession>